<dbReference type="Proteomes" id="UP000195807">
    <property type="component" value="Plasmid pCME4A9II"/>
</dbReference>
<keyword evidence="2" id="KW-1185">Reference proteome</keyword>
<evidence type="ECO:0000313" key="1">
    <source>
        <dbReference type="EMBL" id="ARU18336.1"/>
    </source>
</evidence>
<accession>A0A217EYX5</accession>
<gene>
    <name evidence="1" type="ORF">A9D14_18465</name>
</gene>
<dbReference type="RefSeq" id="WP_066850852.1">
    <property type="nucleotide sequence ID" value="NZ_CP019604.1"/>
</dbReference>
<dbReference type="STRING" id="450378.GCA_001661675_03709"/>
<name>A0A217EYX5_9SPHN</name>
<keyword evidence="1" id="KW-0614">Plasmid</keyword>
<geneLocation type="plasmid" evidence="2">
    <name>pcme4a9ii</name>
</geneLocation>
<dbReference type="EMBL" id="CP019604">
    <property type="protein sequence ID" value="ARU18336.1"/>
    <property type="molecule type" value="Genomic_DNA"/>
</dbReference>
<organism evidence="1 2">
    <name type="scientific">Croceicoccus marinus</name>
    <dbReference type="NCBI Taxonomy" id="450378"/>
    <lineage>
        <taxon>Bacteria</taxon>
        <taxon>Pseudomonadati</taxon>
        <taxon>Pseudomonadota</taxon>
        <taxon>Alphaproteobacteria</taxon>
        <taxon>Sphingomonadales</taxon>
        <taxon>Erythrobacteraceae</taxon>
        <taxon>Croceicoccus</taxon>
    </lineage>
</organism>
<dbReference type="OrthoDB" id="7426030at2"/>
<evidence type="ECO:0000313" key="2">
    <source>
        <dbReference type="Proteomes" id="UP000195807"/>
    </source>
</evidence>
<reference evidence="1 2" key="1">
    <citation type="submission" date="2017-01" db="EMBL/GenBank/DDBJ databases">
        <title>Complete genome sequence of esterase-producing bacterium Croceicoccus marinus E4A9.</title>
        <authorList>
            <person name="Wu Y.-H."/>
            <person name="Cheng H."/>
            <person name="Xu L."/>
            <person name="Huo Y.-Y."/>
            <person name="Wang C.-S."/>
            <person name="Xu X.-W."/>
        </authorList>
    </citation>
    <scope>NUCLEOTIDE SEQUENCE [LARGE SCALE GENOMIC DNA]</scope>
    <source>
        <strain evidence="1 2">E4A9</strain>
        <plasmid evidence="2">Plasmid pcme4a9ii</plasmid>
    </source>
</reference>
<protein>
    <submittedName>
        <fullName evidence="1">Uncharacterized protein</fullName>
    </submittedName>
</protein>
<proteinExistence type="predicted"/>
<dbReference type="KEGG" id="cman:A9D14_18465"/>
<dbReference type="AlphaFoldDB" id="A0A217EYX5"/>
<sequence>MIILDRQHPIRNPDGPAIVQEVDKTIVVADFEFRRDLEKHSAYVRRDGPSAYPTARWAFDEIVCGSWVVIRFPAGEVEKPEVGRFHSLCQPDMDEIDIADHFFRQVLERHVDGNGDPARFVTWGGDYKDNEVLRRVAMCWGVTVPPQLRNTTENCPLRLDLCQDCYTDEIKGLHLSEYAFAQGLPGKAIPARQVTKHVLAGDWKRVEEQCAGDVLLTAILAVRRLATCGEIGQTGKACTRALIDRFCERAPTDYTRMWARWRKENLGHREILTCRGR</sequence>